<dbReference type="OrthoDB" id="9807134at2"/>
<dbReference type="PANTHER" id="PTHR35936">
    <property type="entry name" value="MEMBRANE-BOUND LYTIC MUREIN TRANSGLYCOSYLASE F"/>
    <property type="match status" value="1"/>
</dbReference>
<keyword evidence="3 5" id="KW-0732">Signal</keyword>
<evidence type="ECO:0000313" key="8">
    <source>
        <dbReference type="EMBL" id="PWL18660.1"/>
    </source>
</evidence>
<reference evidence="8 9" key="1">
    <citation type="submission" date="2018-05" db="EMBL/GenBank/DDBJ databases">
        <title>Comparative genomic sequence analysis between strain HN4 and CCM 8460T (Falsochrobactrum ovis) will provide more evidence to prove that HN4 is a new species of Falsochrobactrum.</title>
        <authorList>
            <person name="Lyu W."/>
            <person name="Sun L."/>
            <person name="Yao L."/>
        </authorList>
    </citation>
    <scope>NUCLEOTIDE SEQUENCE [LARGE SCALE GENOMIC DNA]</scope>
    <source>
        <strain evidence="8 9">HN4</strain>
    </source>
</reference>
<name>A0A316JTS4_9HYPH</name>
<sequence length="254" mass="27508">MLKSFLLAGLAATVLALPVQAKEWKEIRIASEGAYPPFNYMSPEGKLIGFDLDIAQALCDAMEAKCEIVANDWDGMIPGLQANKFDAVIASMAITEERAKQVAFTDRYYTTPLAVVVPNDSDIASLEPSAFDGKTVGAQAGTTQGNYADDVYGKAGADVRLYPTADEANADLESGRLDAIAADKFLAADWLKNGAGADCCKFLGDIPGSETQISVALRQGDDDLREQFNAAIKKIREDGTYDTIRKKYFDFDIY</sequence>
<evidence type="ECO:0000256" key="1">
    <source>
        <dbReference type="ARBA" id="ARBA00004196"/>
    </source>
</evidence>
<dbReference type="InterPro" id="IPR001320">
    <property type="entry name" value="Iontro_rcpt_C"/>
</dbReference>
<evidence type="ECO:0000256" key="3">
    <source>
        <dbReference type="ARBA" id="ARBA00022729"/>
    </source>
</evidence>
<feature type="domain" description="Ionotropic glutamate receptor C-terminal" evidence="7">
    <location>
        <begin position="26"/>
        <end position="251"/>
    </location>
</feature>
<evidence type="ECO:0000259" key="6">
    <source>
        <dbReference type="SMART" id="SM00062"/>
    </source>
</evidence>
<feature type="signal peptide" evidence="5">
    <location>
        <begin position="1"/>
        <end position="21"/>
    </location>
</feature>
<dbReference type="GO" id="GO:0015276">
    <property type="term" value="F:ligand-gated monoatomic ion channel activity"/>
    <property type="evidence" value="ECO:0007669"/>
    <property type="project" value="InterPro"/>
</dbReference>
<keyword evidence="9" id="KW-1185">Reference proteome</keyword>
<dbReference type="AlphaFoldDB" id="A0A316JTS4"/>
<proteinExistence type="inferred from homology"/>
<dbReference type="InterPro" id="IPR001638">
    <property type="entry name" value="Solute-binding_3/MltF_N"/>
</dbReference>
<protein>
    <submittedName>
        <fullName evidence="8">Amino acid ABC transporter</fullName>
    </submittedName>
</protein>
<comment type="subcellular location">
    <subcellularLocation>
        <location evidence="1">Cell envelope</location>
    </subcellularLocation>
</comment>
<dbReference type="SMART" id="SM00079">
    <property type="entry name" value="PBPe"/>
    <property type="match status" value="1"/>
</dbReference>
<feature type="chain" id="PRO_5016311774" evidence="5">
    <location>
        <begin position="22"/>
        <end position="254"/>
    </location>
</feature>
<evidence type="ECO:0000256" key="2">
    <source>
        <dbReference type="ARBA" id="ARBA00010333"/>
    </source>
</evidence>
<dbReference type="SUPFAM" id="SSF53850">
    <property type="entry name" value="Periplasmic binding protein-like II"/>
    <property type="match status" value="1"/>
</dbReference>
<feature type="domain" description="Solute-binding protein family 3/N-terminal" evidence="6">
    <location>
        <begin position="26"/>
        <end position="252"/>
    </location>
</feature>
<evidence type="ECO:0000259" key="7">
    <source>
        <dbReference type="SMART" id="SM00079"/>
    </source>
</evidence>
<comment type="similarity">
    <text evidence="2 4">Belongs to the bacterial solute-binding protein 3 family.</text>
</comment>
<evidence type="ECO:0000313" key="9">
    <source>
        <dbReference type="Proteomes" id="UP000245865"/>
    </source>
</evidence>
<dbReference type="PANTHER" id="PTHR35936:SF19">
    <property type="entry name" value="AMINO-ACID-BINDING PROTEIN YXEM-RELATED"/>
    <property type="match status" value="1"/>
</dbReference>
<dbReference type="CDD" id="cd13702">
    <property type="entry name" value="PBP2_mlr5654_like"/>
    <property type="match status" value="1"/>
</dbReference>
<dbReference type="InterPro" id="IPR018313">
    <property type="entry name" value="SBP_3_CS"/>
</dbReference>
<gene>
    <name evidence="8" type="ORF">DKP76_06150</name>
</gene>
<organism evidence="8 9">
    <name type="scientific">Falsochrobactrum shanghaiense</name>
    <dbReference type="NCBI Taxonomy" id="2201899"/>
    <lineage>
        <taxon>Bacteria</taxon>
        <taxon>Pseudomonadati</taxon>
        <taxon>Pseudomonadota</taxon>
        <taxon>Alphaproteobacteria</taxon>
        <taxon>Hyphomicrobiales</taxon>
        <taxon>Brucellaceae</taxon>
        <taxon>Falsochrobactrum</taxon>
    </lineage>
</organism>
<dbReference type="EMBL" id="QGDB01000002">
    <property type="protein sequence ID" value="PWL18660.1"/>
    <property type="molecule type" value="Genomic_DNA"/>
</dbReference>
<accession>A0A316JTS4</accession>
<dbReference type="GO" id="GO:0016020">
    <property type="term" value="C:membrane"/>
    <property type="evidence" value="ECO:0007669"/>
    <property type="project" value="InterPro"/>
</dbReference>
<comment type="caution">
    <text evidence="8">The sequence shown here is derived from an EMBL/GenBank/DDBJ whole genome shotgun (WGS) entry which is preliminary data.</text>
</comment>
<dbReference type="Pfam" id="PF00497">
    <property type="entry name" value="SBP_bac_3"/>
    <property type="match status" value="1"/>
</dbReference>
<dbReference type="GO" id="GO:0030313">
    <property type="term" value="C:cell envelope"/>
    <property type="evidence" value="ECO:0007669"/>
    <property type="project" value="UniProtKB-SubCell"/>
</dbReference>
<dbReference type="PROSITE" id="PS01039">
    <property type="entry name" value="SBP_BACTERIAL_3"/>
    <property type="match status" value="1"/>
</dbReference>
<dbReference type="RefSeq" id="WP_109705559.1">
    <property type="nucleotide sequence ID" value="NZ_QGDB01000002.1"/>
</dbReference>
<dbReference type="Gene3D" id="3.40.190.10">
    <property type="entry name" value="Periplasmic binding protein-like II"/>
    <property type="match status" value="2"/>
</dbReference>
<dbReference type="SMART" id="SM00062">
    <property type="entry name" value="PBPb"/>
    <property type="match status" value="1"/>
</dbReference>
<evidence type="ECO:0000256" key="5">
    <source>
        <dbReference type="SAM" id="SignalP"/>
    </source>
</evidence>
<dbReference type="Proteomes" id="UP000245865">
    <property type="component" value="Unassembled WGS sequence"/>
</dbReference>
<evidence type="ECO:0000256" key="4">
    <source>
        <dbReference type="RuleBase" id="RU003744"/>
    </source>
</evidence>